<dbReference type="InterPro" id="IPR004358">
    <property type="entry name" value="Sig_transdc_His_kin-like_C"/>
</dbReference>
<dbReference type="EC" id="2.7.13.3" evidence="3"/>
<dbReference type="SUPFAM" id="SSF55785">
    <property type="entry name" value="PYP-like sensor domain (PAS domain)"/>
    <property type="match status" value="1"/>
</dbReference>
<dbReference type="InterPro" id="IPR005467">
    <property type="entry name" value="His_kinase_dom"/>
</dbReference>
<dbReference type="Proteomes" id="UP000480684">
    <property type="component" value="Unassembled WGS sequence"/>
</dbReference>
<dbReference type="SMART" id="SM00387">
    <property type="entry name" value="HATPase_c"/>
    <property type="match status" value="1"/>
</dbReference>
<dbReference type="InterPro" id="IPR013656">
    <property type="entry name" value="PAS_4"/>
</dbReference>
<dbReference type="RefSeq" id="WP_163675668.1">
    <property type="nucleotide sequence ID" value="NZ_JAAIYP010000027.1"/>
</dbReference>
<keyword evidence="9" id="KW-0472">Membrane</keyword>
<dbReference type="GO" id="GO:0016020">
    <property type="term" value="C:membrane"/>
    <property type="evidence" value="ECO:0007669"/>
    <property type="project" value="UniProtKB-SubCell"/>
</dbReference>
<dbReference type="AlphaFoldDB" id="A0A7C9QSE5"/>
<dbReference type="PANTHER" id="PTHR43304">
    <property type="entry name" value="PHYTOCHROME-LIKE PROTEIN CPH1"/>
    <property type="match status" value="1"/>
</dbReference>
<dbReference type="CDD" id="cd00130">
    <property type="entry name" value="PAS"/>
    <property type="match status" value="1"/>
</dbReference>
<comment type="catalytic activity">
    <reaction evidence="1">
        <text>ATP + protein L-histidine = ADP + protein N-phospho-L-histidine.</text>
        <dbReference type="EC" id="2.7.13.3"/>
    </reaction>
</comment>
<evidence type="ECO:0000256" key="5">
    <source>
        <dbReference type="ARBA" id="ARBA00022679"/>
    </source>
</evidence>
<dbReference type="Pfam" id="PF08448">
    <property type="entry name" value="PAS_4"/>
    <property type="match status" value="1"/>
</dbReference>
<evidence type="ECO:0000259" key="12">
    <source>
        <dbReference type="PROSITE" id="PS50839"/>
    </source>
</evidence>
<dbReference type="InterPro" id="IPR006189">
    <property type="entry name" value="CHASE_dom"/>
</dbReference>
<evidence type="ECO:0000256" key="8">
    <source>
        <dbReference type="ARBA" id="ARBA00022989"/>
    </source>
</evidence>
<dbReference type="InterPro" id="IPR042240">
    <property type="entry name" value="CHASE_sf"/>
</dbReference>
<dbReference type="SMART" id="SM00388">
    <property type="entry name" value="HisKA"/>
    <property type="match status" value="1"/>
</dbReference>
<dbReference type="Gene3D" id="3.30.450.20">
    <property type="entry name" value="PAS domain"/>
    <property type="match status" value="1"/>
</dbReference>
<accession>A0A7C9QSE5</accession>
<dbReference type="InterPro" id="IPR000700">
    <property type="entry name" value="PAS-assoc_C"/>
</dbReference>
<comment type="caution">
    <text evidence="13">The sequence shown here is derived from an EMBL/GenBank/DDBJ whole genome shotgun (WGS) entry which is preliminary data.</text>
</comment>
<comment type="subcellular location">
    <subcellularLocation>
        <location evidence="2">Membrane</location>
    </subcellularLocation>
</comment>
<evidence type="ECO:0000256" key="3">
    <source>
        <dbReference type="ARBA" id="ARBA00012438"/>
    </source>
</evidence>
<evidence type="ECO:0000256" key="2">
    <source>
        <dbReference type="ARBA" id="ARBA00004370"/>
    </source>
</evidence>
<dbReference type="NCBIfam" id="TIGR00229">
    <property type="entry name" value="sensory_box"/>
    <property type="match status" value="1"/>
</dbReference>
<dbReference type="InterPro" id="IPR052162">
    <property type="entry name" value="Sensor_kinase/Photoreceptor"/>
</dbReference>
<dbReference type="CDD" id="cd00082">
    <property type="entry name" value="HisKA"/>
    <property type="match status" value="1"/>
</dbReference>
<dbReference type="InterPro" id="IPR036097">
    <property type="entry name" value="HisK_dim/P_sf"/>
</dbReference>
<keyword evidence="14" id="KW-1185">Reference proteome</keyword>
<feature type="domain" description="Histidine kinase" evidence="10">
    <location>
        <begin position="474"/>
        <end position="687"/>
    </location>
</feature>
<dbReference type="Pfam" id="PF03924">
    <property type="entry name" value="CHASE"/>
    <property type="match status" value="1"/>
</dbReference>
<dbReference type="PROSITE" id="PS50109">
    <property type="entry name" value="HIS_KIN"/>
    <property type="match status" value="1"/>
</dbReference>
<dbReference type="EMBL" id="JAAIYP010000027">
    <property type="protein sequence ID" value="NFV79385.1"/>
    <property type="molecule type" value="Genomic_DNA"/>
</dbReference>
<keyword evidence="4" id="KW-0597">Phosphoprotein</keyword>
<keyword evidence="5" id="KW-0808">Transferase</keyword>
<dbReference type="SUPFAM" id="SSF55874">
    <property type="entry name" value="ATPase domain of HSP90 chaperone/DNA topoisomerase II/histidine kinase"/>
    <property type="match status" value="1"/>
</dbReference>
<dbReference type="Pfam" id="PF00512">
    <property type="entry name" value="HisKA"/>
    <property type="match status" value="1"/>
</dbReference>
<evidence type="ECO:0000256" key="1">
    <source>
        <dbReference type="ARBA" id="ARBA00000085"/>
    </source>
</evidence>
<proteinExistence type="predicted"/>
<dbReference type="InterPro" id="IPR035965">
    <property type="entry name" value="PAS-like_dom_sf"/>
</dbReference>
<dbReference type="SMART" id="SM01079">
    <property type="entry name" value="CHASE"/>
    <property type="match status" value="1"/>
</dbReference>
<dbReference type="FunFam" id="3.30.565.10:FF:000006">
    <property type="entry name" value="Sensor histidine kinase WalK"/>
    <property type="match status" value="1"/>
</dbReference>
<evidence type="ECO:0000313" key="14">
    <source>
        <dbReference type="Proteomes" id="UP000480684"/>
    </source>
</evidence>
<dbReference type="PROSITE" id="PS50839">
    <property type="entry name" value="CHASE"/>
    <property type="match status" value="1"/>
</dbReference>
<dbReference type="InterPro" id="IPR036890">
    <property type="entry name" value="HATPase_C_sf"/>
</dbReference>
<dbReference type="PRINTS" id="PR00344">
    <property type="entry name" value="BCTRLSENSOR"/>
</dbReference>
<dbReference type="Pfam" id="PF02518">
    <property type="entry name" value="HATPase_c"/>
    <property type="match status" value="1"/>
</dbReference>
<dbReference type="GO" id="GO:0000155">
    <property type="term" value="F:phosphorelay sensor kinase activity"/>
    <property type="evidence" value="ECO:0007669"/>
    <property type="project" value="InterPro"/>
</dbReference>
<dbReference type="PROSITE" id="PS50113">
    <property type="entry name" value="PAC"/>
    <property type="match status" value="1"/>
</dbReference>
<keyword evidence="8" id="KW-1133">Transmembrane helix</keyword>
<feature type="domain" description="CHASE" evidence="12">
    <location>
        <begin position="123"/>
        <end position="237"/>
    </location>
</feature>
<evidence type="ECO:0000256" key="4">
    <source>
        <dbReference type="ARBA" id="ARBA00022553"/>
    </source>
</evidence>
<dbReference type="InterPro" id="IPR003594">
    <property type="entry name" value="HATPase_dom"/>
</dbReference>
<protein>
    <recommendedName>
        <fullName evidence="3">histidine kinase</fullName>
        <ecNumber evidence="3">2.7.13.3</ecNumber>
    </recommendedName>
</protein>
<dbReference type="InterPro" id="IPR003661">
    <property type="entry name" value="HisK_dim/P_dom"/>
</dbReference>
<keyword evidence="6" id="KW-0812">Transmembrane</keyword>
<dbReference type="PANTHER" id="PTHR43304:SF1">
    <property type="entry name" value="PAC DOMAIN-CONTAINING PROTEIN"/>
    <property type="match status" value="1"/>
</dbReference>
<dbReference type="SUPFAM" id="SSF47384">
    <property type="entry name" value="Homodimeric domain of signal transducing histidine kinase"/>
    <property type="match status" value="1"/>
</dbReference>
<evidence type="ECO:0000256" key="7">
    <source>
        <dbReference type="ARBA" id="ARBA00022777"/>
    </source>
</evidence>
<feature type="domain" description="PAC" evidence="11">
    <location>
        <begin position="402"/>
        <end position="456"/>
    </location>
</feature>
<gene>
    <name evidence="13" type="ORF">G4223_04585</name>
</gene>
<organism evidence="13 14">
    <name type="scientific">Magnetospirillum aberrantis SpK</name>
    <dbReference type="NCBI Taxonomy" id="908842"/>
    <lineage>
        <taxon>Bacteria</taxon>
        <taxon>Pseudomonadati</taxon>
        <taxon>Pseudomonadota</taxon>
        <taxon>Alphaproteobacteria</taxon>
        <taxon>Rhodospirillales</taxon>
        <taxon>Rhodospirillaceae</taxon>
        <taxon>Magnetospirillum</taxon>
    </lineage>
</organism>
<dbReference type="Gene3D" id="3.30.450.350">
    <property type="entry name" value="CHASE domain"/>
    <property type="match status" value="1"/>
</dbReference>
<reference evidence="13 14" key="1">
    <citation type="submission" date="2020-02" db="EMBL/GenBank/DDBJ databases">
        <authorList>
            <person name="Dziuba M."/>
            <person name="Kuznetsov B."/>
            <person name="Mardanov A."/>
            <person name="Ravin N."/>
            <person name="Grouzdev D."/>
        </authorList>
    </citation>
    <scope>NUCLEOTIDE SEQUENCE [LARGE SCALE GENOMIC DNA]</scope>
    <source>
        <strain evidence="13 14">SpK</strain>
    </source>
</reference>
<evidence type="ECO:0000256" key="9">
    <source>
        <dbReference type="ARBA" id="ARBA00023136"/>
    </source>
</evidence>
<dbReference type="Gene3D" id="3.30.565.10">
    <property type="entry name" value="Histidine kinase-like ATPase, C-terminal domain"/>
    <property type="match status" value="1"/>
</dbReference>
<keyword evidence="7" id="KW-0418">Kinase</keyword>
<evidence type="ECO:0000259" key="10">
    <source>
        <dbReference type="PROSITE" id="PS50109"/>
    </source>
</evidence>
<evidence type="ECO:0000256" key="6">
    <source>
        <dbReference type="ARBA" id="ARBA00022692"/>
    </source>
</evidence>
<evidence type="ECO:0000259" key="11">
    <source>
        <dbReference type="PROSITE" id="PS50113"/>
    </source>
</evidence>
<evidence type="ECO:0000313" key="13">
    <source>
        <dbReference type="EMBL" id="NFV79385.1"/>
    </source>
</evidence>
<dbReference type="Gene3D" id="1.10.287.130">
    <property type="match status" value="1"/>
</dbReference>
<dbReference type="InterPro" id="IPR000014">
    <property type="entry name" value="PAS"/>
</dbReference>
<name>A0A7C9QSE5_9PROT</name>
<sequence length="687" mass="75885">MGLLLSAVVATLTRSWIVAEERAAVERRVEGLHGALVQRLSLYEQSLRAAAAFVRTARPTNLREWAAFVDDLGLAENYPGIPAVAYAPVVRRAQADAFVADAHRQGLPWFRLWPSVEQDIMVPNRFSAPVTPANMRALGFDMYQDAHRRAAMDQARDSGKTAITGRVILKVDIDSEAEPAFIAYTPVYASGTSPSSLEQRRASLLGFTLAPVRVPTLMSFVLQTAAPDALVRIYDGSDPAQAKELHVSGGAASEAQWWRRDVVFSNRTLAVFYAFPRERETMAHVLPWMVVGLGAVASLLLAALVAGLSRGQGKAQALADDMTRALRESEARFRAVFDNSVQFQSLLDGEGRLVASNPSALALAGNDWERVAGSPFWEAEWFDVAAERERCRVALAETLAGLPMSLEILRHTADGQEMWVDLSFRPVLAENGRVAWVVAEGRDQTERRRREDALNRAVDELTRSNQELERFAHVAAHDLQEPCRTVISYAQLLERRLEGHLDRDSSDFLDFLVGGAHRMRDLVADLLVYARIKDQSAPFSSVASADLVEVTLSELQYSIAEAGAHLDIAPLPRVLGDRTQIAQLFYNLISNALKFRDPARIVHVALSARRDGAMWEFCVADNGIGIAAPYHHRVFEPFQRLHGAERYPGTGIGLAICRKVVHSHGGRIWVESQEGKGSRFLFTLPVA</sequence>